<dbReference type="InterPro" id="IPR036709">
    <property type="entry name" value="Autotransporte_beta_dom_sf"/>
</dbReference>
<evidence type="ECO:0000256" key="1">
    <source>
        <dbReference type="ARBA" id="ARBA00004191"/>
    </source>
</evidence>
<organism evidence="12 13">
    <name type="scientific">Candidatus Chlamydia sanziniae</name>
    <dbReference type="NCBI Taxonomy" id="1806891"/>
    <lineage>
        <taxon>Bacteria</taxon>
        <taxon>Pseudomonadati</taxon>
        <taxon>Chlamydiota</taxon>
        <taxon>Chlamydiia</taxon>
        <taxon>Chlamydiales</taxon>
        <taxon>Chlamydiaceae</taxon>
        <taxon>Chlamydia/Chlamydophila group</taxon>
        <taxon>Chlamydia</taxon>
    </lineage>
</organism>
<evidence type="ECO:0000313" key="13">
    <source>
        <dbReference type="Proteomes" id="UP000078162"/>
    </source>
</evidence>
<dbReference type="AlphaFoldDB" id="A0A1A9HWB6"/>
<evidence type="ECO:0000256" key="6">
    <source>
        <dbReference type="ARBA" id="ARBA00022525"/>
    </source>
</evidence>
<comment type="similarity">
    <text evidence="3">Belongs to the PMP outer membrane protein family.</text>
</comment>
<dbReference type="InterPro" id="IPR011427">
    <property type="entry name" value="Polymorphic_membr_middle"/>
</dbReference>
<protein>
    <submittedName>
        <fullName evidence="12">Polymorphic membrane protein A Family</fullName>
    </submittedName>
</protein>
<dbReference type="InterPro" id="IPR005546">
    <property type="entry name" value="Autotransporte_beta"/>
</dbReference>
<reference evidence="13" key="1">
    <citation type="submission" date="2016-03" db="EMBL/GenBank/DDBJ databases">
        <title>Culture-independent genomics supports pathogen discovery for uncultivable bacteria within the genus Chlamydia.</title>
        <authorList>
            <person name="Taylor-Brown A."/>
            <person name="Bachmann N.L."/>
            <person name="Borel N."/>
            <person name="Polkinghorne A."/>
        </authorList>
    </citation>
    <scope>NUCLEOTIDE SEQUENCE [LARGE SCALE GENOMIC DNA]</scope>
    <source>
        <strain evidence="13">2742-308</strain>
    </source>
</reference>
<dbReference type="InterPro" id="IPR003368">
    <property type="entry name" value="POMP_repeat"/>
</dbReference>
<evidence type="ECO:0000256" key="10">
    <source>
        <dbReference type="ARBA" id="ARBA00023237"/>
    </source>
</evidence>
<evidence type="ECO:0000256" key="2">
    <source>
        <dbReference type="ARBA" id="ARBA00004416"/>
    </source>
</evidence>
<dbReference type="Proteomes" id="UP000078162">
    <property type="component" value="Chromosome"/>
</dbReference>
<feature type="domain" description="Autotransporter" evidence="11">
    <location>
        <begin position="639"/>
        <end position="944"/>
    </location>
</feature>
<evidence type="ECO:0000256" key="8">
    <source>
        <dbReference type="ARBA" id="ARBA00022729"/>
    </source>
</evidence>
<dbReference type="NCBIfam" id="TIGR01376">
    <property type="entry name" value="POMP_repeat"/>
    <property type="match status" value="4"/>
</dbReference>
<dbReference type="Pfam" id="PF03797">
    <property type="entry name" value="Autotransporter"/>
    <property type="match status" value="1"/>
</dbReference>
<accession>A0A1A9HWB6</accession>
<keyword evidence="4" id="KW-1134">Transmembrane beta strand</keyword>
<dbReference type="STRING" id="1806891.Cs308_0163"/>
<dbReference type="SUPFAM" id="SSF51126">
    <property type="entry name" value="Pectin lyase-like"/>
    <property type="match status" value="1"/>
</dbReference>
<dbReference type="SUPFAM" id="SSF103515">
    <property type="entry name" value="Autotransporter"/>
    <property type="match status" value="1"/>
</dbReference>
<dbReference type="EMBL" id="CP014639">
    <property type="protein sequence ID" value="ANH78334.1"/>
    <property type="molecule type" value="Genomic_DNA"/>
</dbReference>
<evidence type="ECO:0000256" key="4">
    <source>
        <dbReference type="ARBA" id="ARBA00022452"/>
    </source>
</evidence>
<dbReference type="GO" id="GO:0009279">
    <property type="term" value="C:cell outer membrane"/>
    <property type="evidence" value="ECO:0007669"/>
    <property type="project" value="UniProtKB-SubCell"/>
</dbReference>
<keyword evidence="5" id="KW-0134">Cell wall</keyword>
<dbReference type="OrthoDB" id="18852at2"/>
<dbReference type="RefSeq" id="WP_066481419.1">
    <property type="nucleotide sequence ID" value="NZ_CP014639.1"/>
</dbReference>
<gene>
    <name evidence="12" type="ORF">Cs308_0163</name>
</gene>
<evidence type="ECO:0000259" key="11">
    <source>
        <dbReference type="PROSITE" id="PS51208"/>
    </source>
</evidence>
<keyword evidence="6" id="KW-0964">Secreted</keyword>
<evidence type="ECO:0000313" key="12">
    <source>
        <dbReference type="EMBL" id="ANH78334.1"/>
    </source>
</evidence>
<evidence type="ECO:0000256" key="5">
    <source>
        <dbReference type="ARBA" id="ARBA00022512"/>
    </source>
</evidence>
<keyword evidence="9" id="KW-0472">Membrane</keyword>
<keyword evidence="13" id="KW-1185">Reference proteome</keyword>
<proteinExistence type="inferred from homology"/>
<dbReference type="PROSITE" id="PS51208">
    <property type="entry name" value="AUTOTRANSPORTER"/>
    <property type="match status" value="1"/>
</dbReference>
<evidence type="ECO:0000256" key="3">
    <source>
        <dbReference type="ARBA" id="ARBA00007542"/>
    </source>
</evidence>
<dbReference type="KEGG" id="csaz:Cs308_0163"/>
<comment type="subcellular location">
    <subcellularLocation>
        <location evidence="2">Cell outer membrane</location>
        <topology evidence="2">Peripheral membrane protein</topology>
        <orientation evidence="2">Extracellular side</orientation>
    </subcellularLocation>
    <subcellularLocation>
        <location evidence="1">Secreted</location>
        <location evidence="1">Cell wall</location>
    </subcellularLocation>
</comment>
<evidence type="ECO:0000256" key="9">
    <source>
        <dbReference type="ARBA" id="ARBA00023136"/>
    </source>
</evidence>
<evidence type="ECO:0000256" key="7">
    <source>
        <dbReference type="ARBA" id="ARBA00022692"/>
    </source>
</evidence>
<dbReference type="Pfam" id="PF07548">
    <property type="entry name" value="ChlamPMP_M"/>
    <property type="match status" value="1"/>
</dbReference>
<keyword evidence="8" id="KW-0732">Signal</keyword>
<dbReference type="Pfam" id="PF02415">
    <property type="entry name" value="Chlam_PMP"/>
    <property type="match status" value="5"/>
</dbReference>
<keyword evidence="10" id="KW-0998">Cell outer membrane</keyword>
<dbReference type="Gene3D" id="2.40.128.130">
    <property type="entry name" value="Autotransporter beta-domain"/>
    <property type="match status" value="1"/>
</dbReference>
<keyword evidence="7" id="KW-0812">Transmembrane</keyword>
<name>A0A1A9HWB6_9CHLA</name>
<dbReference type="SMART" id="SM00869">
    <property type="entry name" value="Autotransporter"/>
    <property type="match status" value="1"/>
</dbReference>
<sequence>MHYIQFWRLIFFSLSIQVSYVIANEVFLPLSGIHSGEDPQLFTLISSSPNQTTYSIRKDLILCDFPGKFFHKHGGAFRNLQGELVFTNATPFATLTFRNLCLGAQGVGVFSHNNVTFKGLRSLTADNNESLGGVLSSEGDLSFLKNHRMLFQNNISSGSGGAILLSGTKTHMLLFQGQQNTIAFLNNKALTTNSLMDICSGGAVSNTTPGGEITFTHNANILFQNNEAVFGGGLSSHQGTVMFSNNLLPIIFLDNQAQSGGAIYASLCHFSSQQGPIFFTNNKAQNSGGAIHATTVLFEDNDAPIVFEGNSATRGGAITTTSCHLTAKQSMRFINNTAFNTNGGGAIYLEGPGTRLFLHAHCGDIEFYGNTVVEEHKQTKEKNNAIFIKGHPHSISLKASQDHRLVFYDPVVMTTSSSYPLHINDFKDNGPAGNVIFSGARLSPQQLKNQENKTSIFNQPVHLHSGVLSIEGGAILAVQEFSQYGGVVTLGPGSLLTTYNNDSKKSIAISHFGFNLENLNSNLPAEIRAPGPIIIRFLEKPEIYDPYRIFYENHEQASKTYELAVVIKSKKVVTAPSHHSAGSDLPMPYVIPNSPYTGYGYQGSWSFSWSFQNDTKKKKTLKASWHPTGEFILNPERIGKLVPTTLWSTFSGLHATYNAVINNYLNNNVVIPVKHLSIFGGPISSLVEQSDSSNSFSLKHQGHTVGLRLPFFSDTILCAAFSQLHGSSSQKNIPAKIHSHTLLGTLALTKNWRSLSLRSSLSYTEDSQVMKHPFQHKGTSRGSWRNYGWGGTVGISYAYPKGIRWLKITPFIDLDYTALTQNAFVETGYDPRYFASSTLCNVSLPTGIALELRLFGMHSSALIHMSMAYIKDLHRTSPRTSASLVLNQHAWEVPSISVGQEAINVKVHSTVKYKALTMYLGISSTQREGNNLATDAHAGLSLSF</sequence>
<dbReference type="PATRIC" id="fig|1806891.3.peg.157"/>
<dbReference type="InterPro" id="IPR011050">
    <property type="entry name" value="Pectin_lyase_fold/virulence"/>
</dbReference>